<accession>A0A9X1NGE3</accession>
<keyword evidence="6 8" id="KW-0472">Membrane</keyword>
<dbReference type="EMBL" id="JAJOMB010000017">
    <property type="protein sequence ID" value="MCD5314627.1"/>
    <property type="molecule type" value="Genomic_DNA"/>
</dbReference>
<feature type="signal peptide" evidence="9">
    <location>
        <begin position="1"/>
        <end position="24"/>
    </location>
</feature>
<keyword evidence="9" id="KW-0732">Signal</keyword>
<keyword evidence="11" id="KW-1185">Reference proteome</keyword>
<dbReference type="RefSeq" id="WP_231447320.1">
    <property type="nucleotide sequence ID" value="NZ_JAJOMB010000017.1"/>
</dbReference>
<dbReference type="Proteomes" id="UP001138997">
    <property type="component" value="Unassembled WGS sequence"/>
</dbReference>
<evidence type="ECO:0000256" key="5">
    <source>
        <dbReference type="ARBA" id="ARBA00022989"/>
    </source>
</evidence>
<evidence type="ECO:0000313" key="11">
    <source>
        <dbReference type="Proteomes" id="UP001138997"/>
    </source>
</evidence>
<feature type="transmembrane region" description="Helical" evidence="8">
    <location>
        <begin position="177"/>
        <end position="198"/>
    </location>
</feature>
<feature type="transmembrane region" description="Helical" evidence="8">
    <location>
        <begin position="86"/>
        <end position="104"/>
    </location>
</feature>
<organism evidence="10 11">
    <name type="scientific">Kineosporia babensis</name>
    <dbReference type="NCBI Taxonomy" id="499548"/>
    <lineage>
        <taxon>Bacteria</taxon>
        <taxon>Bacillati</taxon>
        <taxon>Actinomycetota</taxon>
        <taxon>Actinomycetes</taxon>
        <taxon>Kineosporiales</taxon>
        <taxon>Kineosporiaceae</taxon>
        <taxon>Kineosporia</taxon>
    </lineage>
</organism>
<comment type="subcellular location">
    <subcellularLocation>
        <location evidence="1">Membrane</location>
        <topology evidence="1">Multi-pass membrane protein</topology>
    </subcellularLocation>
</comment>
<gene>
    <name evidence="10" type="primary">mptB</name>
    <name evidence="10" type="ORF">LR394_27340</name>
</gene>
<dbReference type="Pfam" id="PF26314">
    <property type="entry name" value="MptA_B_family"/>
    <property type="match status" value="1"/>
</dbReference>
<evidence type="ECO:0000313" key="10">
    <source>
        <dbReference type="EMBL" id="MCD5314627.1"/>
    </source>
</evidence>
<dbReference type="NCBIfam" id="NF038066">
    <property type="entry name" value="MptB"/>
    <property type="match status" value="1"/>
</dbReference>
<protein>
    <submittedName>
        <fullName evidence="10">Polyprenol phosphomannose-dependent alpha 1,6 mannosyltransferase MptB</fullName>
    </submittedName>
</protein>
<evidence type="ECO:0000256" key="9">
    <source>
        <dbReference type="SAM" id="SignalP"/>
    </source>
</evidence>
<dbReference type="AlphaFoldDB" id="A0A9X1NGE3"/>
<feature type="transmembrane region" description="Helical" evidence="8">
    <location>
        <begin position="249"/>
        <end position="276"/>
    </location>
</feature>
<evidence type="ECO:0000256" key="7">
    <source>
        <dbReference type="ARBA" id="ARBA00043987"/>
    </source>
</evidence>
<evidence type="ECO:0000256" key="8">
    <source>
        <dbReference type="SAM" id="Phobius"/>
    </source>
</evidence>
<feature type="transmembrane region" description="Helical" evidence="8">
    <location>
        <begin position="52"/>
        <end position="74"/>
    </location>
</feature>
<keyword evidence="4 8" id="KW-0812">Transmembrane</keyword>
<evidence type="ECO:0000256" key="3">
    <source>
        <dbReference type="ARBA" id="ARBA00022679"/>
    </source>
</evidence>
<evidence type="ECO:0000256" key="1">
    <source>
        <dbReference type="ARBA" id="ARBA00004141"/>
    </source>
</evidence>
<feature type="chain" id="PRO_5040936314" evidence="9">
    <location>
        <begin position="25"/>
        <end position="510"/>
    </location>
</feature>
<name>A0A9X1NGE3_9ACTN</name>
<evidence type="ECO:0000256" key="6">
    <source>
        <dbReference type="ARBA" id="ARBA00023136"/>
    </source>
</evidence>
<reference evidence="10" key="1">
    <citation type="submission" date="2021-11" db="EMBL/GenBank/DDBJ databases">
        <title>Streptomyces corallinus and Kineosporia corallina sp. nov., two new coral-derived marine actinobacteria.</title>
        <authorList>
            <person name="Buangrab K."/>
            <person name="Sutthacheep M."/>
            <person name="Yeemin T."/>
            <person name="Harunari E."/>
            <person name="Igarashi Y."/>
            <person name="Sripreechasak P."/>
            <person name="Kanchanasin P."/>
            <person name="Tanasupawat S."/>
            <person name="Phongsopitanun W."/>
        </authorList>
    </citation>
    <scope>NUCLEOTIDE SEQUENCE</scope>
    <source>
        <strain evidence="10">JCM 31032</strain>
    </source>
</reference>
<comment type="caution">
    <text evidence="10">The sequence shown here is derived from an EMBL/GenBank/DDBJ whole genome shotgun (WGS) entry which is preliminary data.</text>
</comment>
<dbReference type="InterPro" id="IPR049829">
    <property type="entry name" value="MptA/B-like"/>
</dbReference>
<evidence type="ECO:0000256" key="2">
    <source>
        <dbReference type="ARBA" id="ARBA00022676"/>
    </source>
</evidence>
<feature type="transmembrane region" description="Helical" evidence="8">
    <location>
        <begin position="345"/>
        <end position="362"/>
    </location>
</feature>
<feature type="transmembrane region" description="Helical" evidence="8">
    <location>
        <begin position="210"/>
        <end position="243"/>
    </location>
</feature>
<keyword evidence="3" id="KW-0808">Transferase</keyword>
<dbReference type="GO" id="GO:0016020">
    <property type="term" value="C:membrane"/>
    <property type="evidence" value="ECO:0007669"/>
    <property type="project" value="UniProtKB-SubCell"/>
</dbReference>
<sequence length="510" mass="53718">MSSKWVFSGSGALSVLLLAGVALAGDSAAVPGLGGATWHPTWDLDLGLNSGLVSGLLVLAAVLGAVAIGAGLLAVRSCQFLAPRSVLLAAVGVVTVFTFLPPLGSADHLSYLAYGRIAAAGDDPYAESPIEWRAGTDPVAGAVQPPWQDTPSVYGPVSTAAQALVAWAGDGSLRLTVWFWQILCGLAFLAVALTLDRLTRGDAQARARTWVLWTLNPLMLGQLVLGGHLDVISVAFAIGALAFAARRPAVAGLLIGAAVGSKITFGLFALAILWGLRHRPLPQLARHLGIMTLSGLALLVPAHLWSGRHTYDRLEAAGGQVSLATPWRLLTNELDPVFGSVVRDVVGPVAMGLGAALAVLLLRRLQGRPTGIAARDTETASMVLAAFALTTGWLLMTPYSLPWYDSMVWAPLALLTPTLLDGALLARLFVLVLAYVPGRVVGMSVQVEELTLGFRKSVAPWLELAVIVTVLVWTCLRRKDFQASTVLHDDEQRRSSATVANDSTPARPTE</sequence>
<keyword evidence="5 8" id="KW-1133">Transmembrane helix</keyword>
<dbReference type="GO" id="GO:0016757">
    <property type="term" value="F:glycosyltransferase activity"/>
    <property type="evidence" value="ECO:0007669"/>
    <property type="project" value="UniProtKB-KW"/>
</dbReference>
<keyword evidence="2 10" id="KW-0328">Glycosyltransferase</keyword>
<feature type="transmembrane region" description="Helical" evidence="8">
    <location>
        <begin position="407"/>
        <end position="436"/>
    </location>
</feature>
<proteinExistence type="inferred from homology"/>
<evidence type="ECO:0000256" key="4">
    <source>
        <dbReference type="ARBA" id="ARBA00022692"/>
    </source>
</evidence>
<feature type="transmembrane region" description="Helical" evidence="8">
    <location>
        <begin position="383"/>
        <end position="401"/>
    </location>
</feature>
<comment type="similarity">
    <text evidence="7">Belongs to the MptA/B family.</text>
</comment>
<feature type="transmembrane region" description="Helical" evidence="8">
    <location>
        <begin position="288"/>
        <end position="305"/>
    </location>
</feature>